<keyword evidence="2" id="KW-1185">Reference proteome</keyword>
<accession>A0A4D6M5V8</accession>
<reference evidence="1 2" key="1">
    <citation type="submission" date="2019-04" db="EMBL/GenBank/DDBJ databases">
        <title>An improved genome assembly and genetic linkage map for asparagus bean, Vigna unguiculata ssp. sesquipedialis.</title>
        <authorList>
            <person name="Xia Q."/>
            <person name="Zhang R."/>
            <person name="Dong Y."/>
        </authorList>
    </citation>
    <scope>NUCLEOTIDE SEQUENCE [LARGE SCALE GENOMIC DNA]</scope>
    <source>
        <tissue evidence="1">Leaf</tissue>
    </source>
</reference>
<sequence>MLQAVWRCLSTAGRLSSQFSLLCGLSPGVASPTAGRHTSKDTPLLKHQNRSKYAVPVHAAWRVHHGRQAVHHRTQKTPATVASPGGAPLIARRFW</sequence>
<protein>
    <submittedName>
        <fullName evidence="1">Uncharacterized protein</fullName>
    </submittedName>
</protein>
<name>A0A4D6M5V8_VIGUN</name>
<dbReference type="EMBL" id="CP039350">
    <property type="protein sequence ID" value="QCD96227.1"/>
    <property type="molecule type" value="Genomic_DNA"/>
</dbReference>
<proteinExistence type="predicted"/>
<dbReference type="AlphaFoldDB" id="A0A4D6M5V8"/>
<evidence type="ECO:0000313" key="2">
    <source>
        <dbReference type="Proteomes" id="UP000501690"/>
    </source>
</evidence>
<gene>
    <name evidence="1" type="ORF">DEO72_LG6g929</name>
</gene>
<evidence type="ECO:0000313" key="1">
    <source>
        <dbReference type="EMBL" id="QCD96227.1"/>
    </source>
</evidence>
<organism evidence="1 2">
    <name type="scientific">Vigna unguiculata</name>
    <name type="common">Cowpea</name>
    <dbReference type="NCBI Taxonomy" id="3917"/>
    <lineage>
        <taxon>Eukaryota</taxon>
        <taxon>Viridiplantae</taxon>
        <taxon>Streptophyta</taxon>
        <taxon>Embryophyta</taxon>
        <taxon>Tracheophyta</taxon>
        <taxon>Spermatophyta</taxon>
        <taxon>Magnoliopsida</taxon>
        <taxon>eudicotyledons</taxon>
        <taxon>Gunneridae</taxon>
        <taxon>Pentapetalae</taxon>
        <taxon>rosids</taxon>
        <taxon>fabids</taxon>
        <taxon>Fabales</taxon>
        <taxon>Fabaceae</taxon>
        <taxon>Papilionoideae</taxon>
        <taxon>50 kb inversion clade</taxon>
        <taxon>NPAAA clade</taxon>
        <taxon>indigoferoid/millettioid clade</taxon>
        <taxon>Phaseoleae</taxon>
        <taxon>Vigna</taxon>
    </lineage>
</organism>
<dbReference type="Proteomes" id="UP000501690">
    <property type="component" value="Linkage Group LG6"/>
</dbReference>